<reference evidence="1" key="2">
    <citation type="submission" date="2014-06" db="EMBL/GenBank/DDBJ databases">
        <title>Draft genome sequence of Eubacterium siraeum (DSM 15702).</title>
        <authorList>
            <person name="Sudarsanam P."/>
            <person name="Ley R."/>
            <person name="Guruge J."/>
            <person name="Turnbaugh P.J."/>
            <person name="Mahowald M."/>
            <person name="Liep D."/>
            <person name="Gordon J."/>
        </authorList>
    </citation>
    <scope>NUCLEOTIDE SEQUENCE</scope>
    <source>
        <strain evidence="1">DSM 15702</strain>
    </source>
</reference>
<accession>B0MLB3</accession>
<dbReference type="AlphaFoldDB" id="B0MLB3"/>
<evidence type="ECO:0000313" key="2">
    <source>
        <dbReference type="Proteomes" id="UP000005326"/>
    </source>
</evidence>
<keyword evidence="2" id="KW-1185">Reference proteome</keyword>
<dbReference type="EMBL" id="ABCA03000036">
    <property type="protein sequence ID" value="EDS01531.1"/>
    <property type="molecule type" value="Genomic_DNA"/>
</dbReference>
<protein>
    <submittedName>
        <fullName evidence="1">Uncharacterized protein</fullName>
    </submittedName>
</protein>
<organism evidence="1 2">
    <name type="scientific">[Eubacterium] siraeum DSM 15702</name>
    <dbReference type="NCBI Taxonomy" id="428128"/>
    <lineage>
        <taxon>Bacteria</taxon>
        <taxon>Bacillati</taxon>
        <taxon>Bacillota</taxon>
        <taxon>Clostridia</taxon>
        <taxon>Eubacteriales</taxon>
        <taxon>Oscillospiraceae</taxon>
        <taxon>Oscillospiraceae incertae sedis</taxon>
    </lineage>
</organism>
<comment type="caution">
    <text evidence="1">The sequence shown here is derived from an EMBL/GenBank/DDBJ whole genome shotgun (WGS) entry which is preliminary data.</text>
</comment>
<name>B0MLB3_9FIRM</name>
<reference evidence="1" key="1">
    <citation type="submission" date="2007-10" db="EMBL/GenBank/DDBJ databases">
        <authorList>
            <person name="Fulton L."/>
            <person name="Clifton S."/>
            <person name="Fulton B."/>
            <person name="Xu J."/>
            <person name="Minx P."/>
            <person name="Pepin K.H."/>
            <person name="Johnson M."/>
            <person name="Thiruvilangam P."/>
            <person name="Bhonagiri V."/>
            <person name="Nash W.E."/>
            <person name="Mardis E.R."/>
            <person name="Wilson R.K."/>
        </authorList>
    </citation>
    <scope>NUCLEOTIDE SEQUENCE [LARGE SCALE GENOMIC DNA]</scope>
    <source>
        <strain evidence="1">DSM 15702</strain>
    </source>
</reference>
<sequence length="93" mass="10429">MKLRIIYCIALPLLLISGKRSDSGFESNLENPETMPDLPATFIIPLHRQIVPHNEMHSVTASLQEVSTATDKSFIVPLQAEKTKDRDIITKIT</sequence>
<dbReference type="Proteomes" id="UP000005326">
    <property type="component" value="Unassembled WGS sequence"/>
</dbReference>
<evidence type="ECO:0000313" key="1">
    <source>
        <dbReference type="EMBL" id="EDS01531.1"/>
    </source>
</evidence>
<gene>
    <name evidence="1" type="ORF">EUBSIR_00606</name>
</gene>
<proteinExistence type="predicted"/>